<dbReference type="SMART" id="SM00635">
    <property type="entry name" value="BID_2"/>
    <property type="match status" value="2"/>
</dbReference>
<dbReference type="InterPro" id="IPR041286">
    <property type="entry name" value="MBG_2"/>
</dbReference>
<dbReference type="Pfam" id="PF18676">
    <property type="entry name" value="MBG_2"/>
    <property type="match status" value="2"/>
</dbReference>
<keyword evidence="1" id="KW-0732">Signal</keyword>
<dbReference type="Gene3D" id="2.60.40.1080">
    <property type="match status" value="1"/>
</dbReference>
<dbReference type="AlphaFoldDB" id="A0A4R1BK66"/>
<reference evidence="3 4" key="1">
    <citation type="submission" date="2019-03" db="EMBL/GenBank/DDBJ databases">
        <authorList>
            <person name="Kim M.K.M."/>
        </authorList>
    </citation>
    <scope>NUCLEOTIDE SEQUENCE [LARGE SCALE GENOMIC DNA]</scope>
    <source>
        <strain evidence="3 4">17J68-12</strain>
    </source>
</reference>
<evidence type="ECO:0000256" key="1">
    <source>
        <dbReference type="SAM" id="SignalP"/>
    </source>
</evidence>
<dbReference type="OrthoDB" id="355609at2"/>
<name>A0A4R1BK66_9BACT</name>
<dbReference type="NCBIfam" id="TIGR04183">
    <property type="entry name" value="Por_Secre_tail"/>
    <property type="match status" value="1"/>
</dbReference>
<dbReference type="RefSeq" id="WP_131447761.1">
    <property type="nucleotide sequence ID" value="NZ_SJZI01000008.1"/>
</dbReference>
<accession>A0A4R1BK66</accession>
<protein>
    <submittedName>
        <fullName evidence="3">T9SS type A sorting domain-containing protein</fullName>
    </submittedName>
</protein>
<dbReference type="InterPro" id="IPR008964">
    <property type="entry name" value="Invasin/intimin_cell_adhesion"/>
</dbReference>
<organism evidence="3 4">
    <name type="scientific">Flaviaesturariibacter flavus</name>
    <dbReference type="NCBI Taxonomy" id="2502780"/>
    <lineage>
        <taxon>Bacteria</taxon>
        <taxon>Pseudomonadati</taxon>
        <taxon>Bacteroidota</taxon>
        <taxon>Chitinophagia</taxon>
        <taxon>Chitinophagales</taxon>
        <taxon>Chitinophagaceae</taxon>
        <taxon>Flaviaestuariibacter</taxon>
    </lineage>
</organism>
<keyword evidence="4" id="KW-1185">Reference proteome</keyword>
<comment type="caution">
    <text evidence="3">The sequence shown here is derived from an EMBL/GenBank/DDBJ whole genome shotgun (WGS) entry which is preliminary data.</text>
</comment>
<dbReference type="Gene3D" id="3.30.160.710">
    <property type="match status" value="1"/>
</dbReference>
<feature type="signal peptide" evidence="1">
    <location>
        <begin position="1"/>
        <end position="19"/>
    </location>
</feature>
<feature type="chain" id="PRO_5020228305" evidence="1">
    <location>
        <begin position="20"/>
        <end position="1139"/>
    </location>
</feature>
<sequence>MKRVLLTCLVLLGITAAQAQTVYYWVGATGASNSNINTASNWNTSINGGGTTRASSTGATDILVFDGSNLGGSTPNTGQDSVNLNASITCGQIKFVNGANIVFNRPTSGTSTITVSGGAGEDFVIESGCTVLLGNSTGSMVFAITGTGRCSGAFGMITPLQARIANGTAGTPGSFIFTAGSKFTTNITAASAAYPFGNSSQSSEQWVVFEAGAHLYYEGGYSPMASSSTFMPVDFRPGSFIHFKASNPATGFGVFFNRKSFANVVVENGATVTADGPVNRIDTLQITPGSTFITHSSGQTVVLGNIEANGSLQAPAASTNELLLAGTVPQTVSGIGSISVPSLIVADGADVTLQQDITVSNNASVWGRLNFGTATLNGAGGFTARAPLAAFNGTATTTAGSYILKGATAITGLQRGMTISGPGIAAGSRVASVTGSGDSVYLTQPMTATATGTTLIFSGAGAHLLSANPGGFGAGGSVSLTGNLVYQDGIDYTINAATPAPFGMSSAATAPAGIHNITFNATATTNNSATVSGMLALNAPVTIRGGDVLELGAGATLGGSPGATNYFITATNGAGAQGVLRRNALTTATMFPVGVPGNYLPVMITPAAVSDFSVSTFTGITNNGLPTGTPLTLQERQTLVDAVWNIARNNGSGNADLQFRWTPALEGSAFASFADSSIGIITNNGTTWSAPYATGDNVNNVIDTTYSTFGAFSIGARPPANPFLFNPIAPKTYGSADFTAGVLTQNTATPVQYSSSNPAVATISSSGQIHITGVGSTIIRATQTSDGFYPAADVTQTLVVNKTPLSIKADDITRPLGDPNPTLTVTYTGFVNGESQAVLTAQPLATTTATTASPVGTYPITVSGAGATNYDITYIPGTLTVSPRAAQAITFNALPAKTYGDADFATGITSDNNSIPVVLTSSNPAVATINTNGQIHIVGAGTATITATQAGNQFFFPATAVSQTLTVAKANLTFRAFDTTRMVGDPNPVLRTTVTGFKRNETLANLTTAPTVTTTATQSSAPGYYPITFTPGVSNNYNFIYTNARITVLPATGTSEDNLQAYMIGSGTLRVRVFSTESDLGYVLVYNLSGQEVARRNVFIPQNGFATAEITVSGMAPGMYFVRVVGANTDIKRKALIIH</sequence>
<dbReference type="InterPro" id="IPR026444">
    <property type="entry name" value="Secre_tail"/>
</dbReference>
<evidence type="ECO:0000259" key="2">
    <source>
        <dbReference type="SMART" id="SM00635"/>
    </source>
</evidence>
<feature type="domain" description="BIG2" evidence="2">
    <location>
        <begin position="885"/>
        <end position="959"/>
    </location>
</feature>
<feature type="domain" description="BIG2" evidence="2">
    <location>
        <begin position="719"/>
        <end position="795"/>
    </location>
</feature>
<dbReference type="Proteomes" id="UP000295334">
    <property type="component" value="Unassembled WGS sequence"/>
</dbReference>
<gene>
    <name evidence="3" type="ORF">EPD60_05770</name>
</gene>
<proteinExistence type="predicted"/>
<dbReference type="SUPFAM" id="SSF49373">
    <property type="entry name" value="Invasin/intimin cell-adhesion fragments"/>
    <property type="match status" value="2"/>
</dbReference>
<evidence type="ECO:0000313" key="3">
    <source>
        <dbReference type="EMBL" id="TCJ17696.1"/>
    </source>
</evidence>
<dbReference type="InterPro" id="IPR003343">
    <property type="entry name" value="Big_2"/>
</dbReference>
<dbReference type="EMBL" id="SJZI01000008">
    <property type="protein sequence ID" value="TCJ17696.1"/>
    <property type="molecule type" value="Genomic_DNA"/>
</dbReference>
<evidence type="ECO:0000313" key="4">
    <source>
        <dbReference type="Proteomes" id="UP000295334"/>
    </source>
</evidence>